<evidence type="ECO:0000313" key="1">
    <source>
        <dbReference type="EMBL" id="EWS70937.1"/>
    </source>
</evidence>
<protein>
    <submittedName>
        <fullName evidence="1">Uncharacterized protein</fullName>
    </submittedName>
</protein>
<gene>
    <name evidence="1" type="ORF">TTHERM_000527389</name>
</gene>
<dbReference type="Proteomes" id="UP000009168">
    <property type="component" value="Unassembled WGS sequence"/>
</dbReference>
<name>W7WZA4_TETTS</name>
<sequence>MSSVSISYIEYELKDDCFCCYNYKDNIKSPNYPQFPESIVGIRNYNQNIETNWDNYKKYITNKYYDFQIINFTMFYAEQNQKSDKFSVMFQLINPSNNYSVYILSYYSADNINIEFYTSIEGIYAQENWKVEKFIEIYKKYNEDDIDTRINIKQIITIADQYITRFYHQSTNNDRHYAEEFLKIYQGYKNLLIQKDYLY</sequence>
<dbReference type="EMBL" id="GG662209">
    <property type="protein sequence ID" value="EWS70937.1"/>
    <property type="molecule type" value="Genomic_DNA"/>
</dbReference>
<keyword evidence="2" id="KW-1185">Reference proteome</keyword>
<dbReference type="InParanoid" id="W7WZA4"/>
<dbReference type="AlphaFoldDB" id="W7WZA4"/>
<accession>W7WZA4</accession>
<reference evidence="2" key="1">
    <citation type="journal article" date="2006" name="PLoS Biol.">
        <title>Macronuclear genome sequence of the ciliate Tetrahymena thermophila, a model eukaryote.</title>
        <authorList>
            <person name="Eisen J.A."/>
            <person name="Coyne R.S."/>
            <person name="Wu M."/>
            <person name="Wu D."/>
            <person name="Thiagarajan M."/>
            <person name="Wortman J.R."/>
            <person name="Badger J.H."/>
            <person name="Ren Q."/>
            <person name="Amedeo P."/>
            <person name="Jones K.M."/>
            <person name="Tallon L.J."/>
            <person name="Delcher A.L."/>
            <person name="Salzberg S.L."/>
            <person name="Silva J.C."/>
            <person name="Haas B.J."/>
            <person name="Majoros W.H."/>
            <person name="Farzad M."/>
            <person name="Carlton J.M."/>
            <person name="Smith R.K. Jr."/>
            <person name="Garg J."/>
            <person name="Pearlman R.E."/>
            <person name="Karrer K.M."/>
            <person name="Sun L."/>
            <person name="Manning G."/>
            <person name="Elde N.C."/>
            <person name="Turkewitz A.P."/>
            <person name="Asai D.J."/>
            <person name="Wilkes D.E."/>
            <person name="Wang Y."/>
            <person name="Cai H."/>
            <person name="Collins K."/>
            <person name="Stewart B.A."/>
            <person name="Lee S.R."/>
            <person name="Wilamowska K."/>
            <person name="Weinberg Z."/>
            <person name="Ruzzo W.L."/>
            <person name="Wloga D."/>
            <person name="Gaertig J."/>
            <person name="Frankel J."/>
            <person name="Tsao C.-C."/>
            <person name="Gorovsky M.A."/>
            <person name="Keeling P.J."/>
            <person name="Waller R.F."/>
            <person name="Patron N.J."/>
            <person name="Cherry J.M."/>
            <person name="Stover N.A."/>
            <person name="Krieger C.J."/>
            <person name="del Toro C."/>
            <person name="Ryder H.F."/>
            <person name="Williamson S.C."/>
            <person name="Barbeau R.A."/>
            <person name="Hamilton E.P."/>
            <person name="Orias E."/>
        </authorList>
    </citation>
    <scope>NUCLEOTIDE SEQUENCE [LARGE SCALE GENOMIC DNA]</scope>
    <source>
        <strain evidence="2">SB210</strain>
    </source>
</reference>
<dbReference type="GeneID" id="24439414"/>
<organism evidence="1 2">
    <name type="scientific">Tetrahymena thermophila (strain SB210)</name>
    <dbReference type="NCBI Taxonomy" id="312017"/>
    <lineage>
        <taxon>Eukaryota</taxon>
        <taxon>Sar</taxon>
        <taxon>Alveolata</taxon>
        <taxon>Ciliophora</taxon>
        <taxon>Intramacronucleata</taxon>
        <taxon>Oligohymenophorea</taxon>
        <taxon>Hymenostomatida</taxon>
        <taxon>Tetrahymenina</taxon>
        <taxon>Tetrahymenidae</taxon>
        <taxon>Tetrahymena</taxon>
    </lineage>
</organism>
<proteinExistence type="predicted"/>
<dbReference type="KEGG" id="tet:TTHERM_000527389"/>
<dbReference type="RefSeq" id="XP_012656552.1">
    <property type="nucleotide sequence ID" value="XM_012801098.1"/>
</dbReference>
<evidence type="ECO:0000313" key="2">
    <source>
        <dbReference type="Proteomes" id="UP000009168"/>
    </source>
</evidence>